<evidence type="ECO:0000313" key="2">
    <source>
        <dbReference type="EMBL" id="MBB5963215.1"/>
    </source>
</evidence>
<accession>A0A841D4X4</accession>
<evidence type="ECO:0000313" key="3">
    <source>
        <dbReference type="Proteomes" id="UP000562352"/>
    </source>
</evidence>
<dbReference type="Pfam" id="PF10974">
    <property type="entry name" value="DUF2804"/>
    <property type="match status" value="1"/>
</dbReference>
<evidence type="ECO:0008006" key="4">
    <source>
        <dbReference type="Google" id="ProtNLM"/>
    </source>
</evidence>
<gene>
    <name evidence="2" type="ORF">FHS22_002489</name>
</gene>
<keyword evidence="3" id="KW-1185">Reference proteome</keyword>
<feature type="region of interest" description="Disordered" evidence="1">
    <location>
        <begin position="170"/>
        <end position="242"/>
    </location>
</feature>
<name>A0A841D4X4_PLAVE</name>
<evidence type="ECO:0000256" key="1">
    <source>
        <dbReference type="SAM" id="MobiDB-lite"/>
    </source>
</evidence>
<feature type="compositionally biased region" description="Basic and acidic residues" evidence="1">
    <location>
        <begin position="216"/>
        <end position="242"/>
    </location>
</feature>
<dbReference type="PANTHER" id="PTHR35868:SF3">
    <property type="entry name" value="DUF2804 DOMAIN-CONTAINING PROTEIN"/>
    <property type="match status" value="1"/>
</dbReference>
<proteinExistence type="predicted"/>
<protein>
    <recommendedName>
        <fullName evidence="4">DUF2804 family protein</fullName>
    </recommendedName>
</protein>
<dbReference type="Proteomes" id="UP000562352">
    <property type="component" value="Unassembled WGS sequence"/>
</dbReference>
<dbReference type="PANTHER" id="PTHR35868">
    <property type="entry name" value="DUF2804 DOMAIN-CONTAINING PROTEIN-RELATED"/>
    <property type="match status" value="1"/>
</dbReference>
<dbReference type="EMBL" id="JACHJJ010000006">
    <property type="protein sequence ID" value="MBB5963215.1"/>
    <property type="molecule type" value="Genomic_DNA"/>
</dbReference>
<dbReference type="InterPro" id="IPR021243">
    <property type="entry name" value="DUF2804"/>
</dbReference>
<organism evidence="2 3">
    <name type="scientific">Planomonospora venezuelensis</name>
    <dbReference type="NCBI Taxonomy" id="1999"/>
    <lineage>
        <taxon>Bacteria</taxon>
        <taxon>Bacillati</taxon>
        <taxon>Actinomycetota</taxon>
        <taxon>Actinomycetes</taxon>
        <taxon>Streptosporangiales</taxon>
        <taxon>Streptosporangiaceae</taxon>
        <taxon>Planomonospora</taxon>
    </lineage>
</organism>
<comment type="caution">
    <text evidence="2">The sequence shown here is derived from an EMBL/GenBank/DDBJ whole genome shotgun (WGS) entry which is preliminary data.</text>
</comment>
<reference evidence="2 3" key="1">
    <citation type="submission" date="2020-08" db="EMBL/GenBank/DDBJ databases">
        <title>Genomic Encyclopedia of Type Strains, Phase III (KMG-III): the genomes of soil and plant-associated and newly described type strains.</title>
        <authorList>
            <person name="Whitman W."/>
        </authorList>
    </citation>
    <scope>NUCLEOTIDE SEQUENCE [LARGE SCALE GENOMIC DNA]</scope>
    <source>
        <strain evidence="2 3">CECT 3303</strain>
    </source>
</reference>
<sequence>MPTHEREITVPTDLCLPDGRLNPEAVGWTRRPLHRANLRGWGRAKRWEYWGIVTPGHIVGIVASSLDYAGLHGVYVLDRATGAEISKDVVVPLARGAVLPERSGEGTASVRGGGVTVEIGQAPGGSSLRAVAPGVELDLEIPLPEGHESLGVGAGPVPVHGQGRRAAGARAAETGLRRAHRERGGLLRGARPRPGEVAVLRHLELGRGQRPGPGDPARREVDRRHRRDGERAVRGRAAAQDR</sequence>
<dbReference type="AlphaFoldDB" id="A0A841D4X4"/>